<comment type="caution">
    <text evidence="1">The sequence shown here is derived from an EMBL/GenBank/DDBJ whole genome shotgun (WGS) entry which is preliminary data.</text>
</comment>
<protein>
    <submittedName>
        <fullName evidence="1">Uncharacterized protein</fullName>
    </submittedName>
</protein>
<evidence type="ECO:0000313" key="1">
    <source>
        <dbReference type="EMBL" id="HED09526.1"/>
    </source>
</evidence>
<gene>
    <name evidence="1" type="ORF">ENJ10_02465</name>
</gene>
<dbReference type="EMBL" id="DRLD01000068">
    <property type="protein sequence ID" value="HED09526.1"/>
    <property type="molecule type" value="Genomic_DNA"/>
</dbReference>
<dbReference type="Proteomes" id="UP000886005">
    <property type="component" value="Unassembled WGS sequence"/>
</dbReference>
<organism evidence="1">
    <name type="scientific">Caldithrix abyssi</name>
    <dbReference type="NCBI Taxonomy" id="187145"/>
    <lineage>
        <taxon>Bacteria</taxon>
        <taxon>Pseudomonadati</taxon>
        <taxon>Calditrichota</taxon>
        <taxon>Calditrichia</taxon>
        <taxon>Calditrichales</taxon>
        <taxon>Calditrichaceae</taxon>
        <taxon>Caldithrix</taxon>
    </lineage>
</organism>
<dbReference type="AlphaFoldDB" id="A0A7V1PU68"/>
<accession>A0A7V1PU68</accession>
<proteinExistence type="predicted"/>
<sequence>MVERWLREIQNLPSVKGTFITTMRGAVLESYGLEIEEQDMQNMAIRLLRIHALTWEAENPLTEIELYWKNLFIVGKISQNILLVTVCDSPQVVALLRITINVSLSHIVQEKKIYKKAKSHVTDPSHLLRKGQLDENETKLLAKR</sequence>
<reference evidence="1" key="1">
    <citation type="journal article" date="2020" name="mSystems">
        <title>Genome- and Community-Level Interaction Insights into Carbon Utilization and Element Cycling Functions of Hydrothermarchaeota in Hydrothermal Sediment.</title>
        <authorList>
            <person name="Zhou Z."/>
            <person name="Liu Y."/>
            <person name="Xu W."/>
            <person name="Pan J."/>
            <person name="Luo Z.H."/>
            <person name="Li M."/>
        </authorList>
    </citation>
    <scope>NUCLEOTIDE SEQUENCE [LARGE SCALE GENOMIC DNA]</scope>
    <source>
        <strain evidence="1">HyVt-456</strain>
    </source>
</reference>
<name>A0A7V1PU68_CALAY</name>